<protein>
    <submittedName>
        <fullName evidence="2">Uncharacterized protein</fullName>
    </submittedName>
</protein>
<evidence type="ECO:0000313" key="3">
    <source>
        <dbReference type="Proteomes" id="UP000288805"/>
    </source>
</evidence>
<organism evidence="2 3">
    <name type="scientific">Vitis vinifera</name>
    <name type="common">Grape</name>
    <dbReference type="NCBI Taxonomy" id="29760"/>
    <lineage>
        <taxon>Eukaryota</taxon>
        <taxon>Viridiplantae</taxon>
        <taxon>Streptophyta</taxon>
        <taxon>Embryophyta</taxon>
        <taxon>Tracheophyta</taxon>
        <taxon>Spermatophyta</taxon>
        <taxon>Magnoliopsida</taxon>
        <taxon>eudicotyledons</taxon>
        <taxon>Gunneridae</taxon>
        <taxon>Pentapetalae</taxon>
        <taxon>rosids</taxon>
        <taxon>Vitales</taxon>
        <taxon>Vitaceae</taxon>
        <taxon>Viteae</taxon>
        <taxon>Vitis</taxon>
    </lineage>
</organism>
<dbReference type="EMBL" id="QGNW01002200">
    <property type="protein sequence ID" value="RVW23301.1"/>
    <property type="molecule type" value="Genomic_DNA"/>
</dbReference>
<dbReference type="Proteomes" id="UP000288805">
    <property type="component" value="Unassembled WGS sequence"/>
</dbReference>
<name>A0A438CJC9_VITVI</name>
<gene>
    <name evidence="2" type="ORF">CK203_095521</name>
</gene>
<evidence type="ECO:0000256" key="1">
    <source>
        <dbReference type="SAM" id="MobiDB-lite"/>
    </source>
</evidence>
<reference evidence="2 3" key="1">
    <citation type="journal article" date="2018" name="PLoS Genet.">
        <title>Population sequencing reveals clonal diversity and ancestral inbreeding in the grapevine cultivar Chardonnay.</title>
        <authorList>
            <person name="Roach M.J."/>
            <person name="Johnson D.L."/>
            <person name="Bohlmann J."/>
            <person name="van Vuuren H.J."/>
            <person name="Jones S.J."/>
            <person name="Pretorius I.S."/>
            <person name="Schmidt S.A."/>
            <person name="Borneman A.R."/>
        </authorList>
    </citation>
    <scope>NUCLEOTIDE SEQUENCE [LARGE SCALE GENOMIC DNA]</scope>
    <source>
        <strain evidence="3">cv. Chardonnay</strain>
        <tissue evidence="2">Leaf</tissue>
    </source>
</reference>
<evidence type="ECO:0000313" key="2">
    <source>
        <dbReference type="EMBL" id="RVW23301.1"/>
    </source>
</evidence>
<feature type="region of interest" description="Disordered" evidence="1">
    <location>
        <begin position="94"/>
        <end position="116"/>
    </location>
</feature>
<dbReference type="AlphaFoldDB" id="A0A438CJC9"/>
<comment type="caution">
    <text evidence="2">The sequence shown here is derived from an EMBL/GenBank/DDBJ whole genome shotgun (WGS) entry which is preliminary data.</text>
</comment>
<sequence>MGKGSSSWSGIQMRWGGLLGGWVILAKKLPFLGVVSPAKTRHPTTLDAFRPEKSRKVPLEPTNGSFVDVAKLKIARWEAPPWFSQVAPMSRSNGCFDPKVKDDERSGSRDGARNWTNRKRLRPKSCKLLMGMRPRVKNDAMSSMWFSTNYHSKITDKALLVETSKYLGPFPWSFVSLGITLSLSWIGPWFVGKGACNDCCGMDNLEGEVILDPLRIILINGRALGCTTSLEREYVEAGAGYLRKMRWLTGLIRE</sequence>
<proteinExistence type="predicted"/>
<accession>A0A438CJC9</accession>
<feature type="compositionally biased region" description="Basic and acidic residues" evidence="1">
    <location>
        <begin position="98"/>
        <end position="112"/>
    </location>
</feature>